<dbReference type="AlphaFoldDB" id="Q08R89"/>
<accession>Q08R89</accession>
<evidence type="ECO:0000313" key="2">
    <source>
        <dbReference type="EMBL" id="EAU62995.1"/>
    </source>
</evidence>
<protein>
    <submittedName>
        <fullName evidence="2">Type IV pilus assembly protein PilZ</fullName>
    </submittedName>
</protein>
<name>Q08R89_STIAD</name>
<organism evidence="2 3">
    <name type="scientific">Stigmatella aurantiaca (strain DW4/3-1)</name>
    <dbReference type="NCBI Taxonomy" id="378806"/>
    <lineage>
        <taxon>Bacteria</taxon>
        <taxon>Pseudomonadati</taxon>
        <taxon>Myxococcota</taxon>
        <taxon>Myxococcia</taxon>
        <taxon>Myxococcales</taxon>
        <taxon>Cystobacterineae</taxon>
        <taxon>Archangiaceae</taxon>
        <taxon>Stigmatella</taxon>
    </lineage>
</organism>
<gene>
    <name evidence="2" type="ORF">STIAU_7686</name>
</gene>
<dbReference type="GO" id="GO:0035438">
    <property type="term" value="F:cyclic-di-GMP binding"/>
    <property type="evidence" value="ECO:0007669"/>
    <property type="project" value="InterPro"/>
</dbReference>
<reference evidence="2 3" key="1">
    <citation type="submission" date="2006-04" db="EMBL/GenBank/DDBJ databases">
        <authorList>
            <person name="Nierman W.C."/>
        </authorList>
    </citation>
    <scope>NUCLEOTIDE SEQUENCE [LARGE SCALE GENOMIC DNA]</scope>
    <source>
        <strain evidence="2 3">DW4/3-1</strain>
    </source>
</reference>
<evidence type="ECO:0000313" key="3">
    <source>
        <dbReference type="Proteomes" id="UP000032702"/>
    </source>
</evidence>
<evidence type="ECO:0000259" key="1">
    <source>
        <dbReference type="Pfam" id="PF07238"/>
    </source>
</evidence>
<proteinExistence type="predicted"/>
<feature type="domain" description="PilZ" evidence="1">
    <location>
        <begin position="81"/>
        <end position="171"/>
    </location>
</feature>
<dbReference type="Proteomes" id="UP000032702">
    <property type="component" value="Unassembled WGS sequence"/>
</dbReference>
<dbReference type="Gene3D" id="2.40.10.220">
    <property type="entry name" value="predicted glycosyltransferase like domains"/>
    <property type="match status" value="1"/>
</dbReference>
<sequence length="176" mass="19337">MPTPAVLRPRGCPLWKPAPMPSASAGEVHRMGRRAPSHVSRMDARKVASSPACPRLVAPCCKRREPLAMTPTPSARPAADRFHPRVEANLMVKVLLPGRVVGAKARDLSMAGLFLHAHPADTLRELTLSIPLPDDREITITCSIRRRTAHGVALEFGTLDWDDFLALARFLHPRLP</sequence>
<dbReference type="InterPro" id="IPR009875">
    <property type="entry name" value="PilZ_domain"/>
</dbReference>
<dbReference type="Pfam" id="PF07238">
    <property type="entry name" value="PilZ"/>
    <property type="match status" value="1"/>
</dbReference>
<dbReference type="EMBL" id="AAMD01000190">
    <property type="protein sequence ID" value="EAU62995.1"/>
    <property type="molecule type" value="Genomic_DNA"/>
</dbReference>
<dbReference type="SUPFAM" id="SSF141371">
    <property type="entry name" value="PilZ domain-like"/>
    <property type="match status" value="1"/>
</dbReference>
<comment type="caution">
    <text evidence="2">The sequence shown here is derived from an EMBL/GenBank/DDBJ whole genome shotgun (WGS) entry which is preliminary data.</text>
</comment>